<dbReference type="GO" id="GO:0005243">
    <property type="term" value="F:gap junction channel activity"/>
    <property type="evidence" value="ECO:0007669"/>
    <property type="project" value="TreeGrafter"/>
</dbReference>
<evidence type="ECO:0000256" key="5">
    <source>
        <dbReference type="ARBA" id="ARBA00022989"/>
    </source>
</evidence>
<dbReference type="EMBL" id="JXXN02000011">
    <property type="protein sequence ID" value="THD29074.1"/>
    <property type="molecule type" value="Genomic_DNA"/>
</dbReference>
<keyword evidence="4 9" id="KW-0812">Transmembrane</keyword>
<dbReference type="PROSITE" id="PS51013">
    <property type="entry name" value="PANNEXIN"/>
    <property type="match status" value="1"/>
</dbReference>
<reference evidence="11" key="1">
    <citation type="submission" date="2019-03" db="EMBL/GenBank/DDBJ databases">
        <title>Improved annotation for the trematode Fasciola hepatica.</title>
        <authorList>
            <person name="Choi Y.-J."/>
            <person name="Martin J."/>
            <person name="Mitreva M."/>
        </authorList>
    </citation>
    <scope>NUCLEOTIDE SEQUENCE [LARGE SCALE GENOMIC DNA]</scope>
</reference>
<feature type="region of interest" description="Disordered" evidence="10">
    <location>
        <begin position="587"/>
        <end position="614"/>
    </location>
</feature>
<feature type="transmembrane region" description="Helical" evidence="9">
    <location>
        <begin position="173"/>
        <end position="193"/>
    </location>
</feature>
<dbReference type="PANTHER" id="PTHR11893:SF36">
    <property type="entry name" value="INNEXIN-5"/>
    <property type="match status" value="1"/>
</dbReference>
<evidence type="ECO:0000256" key="8">
    <source>
        <dbReference type="ARBA" id="ARBA00023303"/>
    </source>
</evidence>
<name>A0A4E0RS88_FASHE</name>
<evidence type="ECO:0000256" key="4">
    <source>
        <dbReference type="ARBA" id="ARBA00022692"/>
    </source>
</evidence>
<feature type="compositionally biased region" description="Low complexity" evidence="10">
    <location>
        <begin position="597"/>
        <end position="614"/>
    </location>
</feature>
<feature type="transmembrane region" description="Helical" evidence="9">
    <location>
        <begin position="247"/>
        <end position="269"/>
    </location>
</feature>
<dbReference type="GO" id="GO:0005921">
    <property type="term" value="C:gap junction"/>
    <property type="evidence" value="ECO:0007669"/>
    <property type="project" value="UniProtKB-UniRule"/>
</dbReference>
<keyword evidence="6 9" id="KW-0406">Ion transport</keyword>
<keyword evidence="3" id="KW-1003">Cell membrane</keyword>
<dbReference type="PANTHER" id="PTHR11893">
    <property type="entry name" value="INNEXIN"/>
    <property type="match status" value="1"/>
</dbReference>
<evidence type="ECO:0000256" key="10">
    <source>
        <dbReference type="SAM" id="MobiDB-lite"/>
    </source>
</evidence>
<sequence length="614" mass="67974">MVSSFINCPAEGTVRCDEFTLHTMGDIDWIKTWIVRALLVPEMLRLTFGYSQAVGISLGEHRRSGGHDHRHRGGHRHSSESHPHTFSDSFSSQSEGGGGGAGAGGGGGGGGGFGEVGGHGHSASFGGGGHDAHGGGAAAHAMDATFVWKLSKLGRIGSSRLRFDDDFADRLNYQYTGVLMFLFIGLIGIRQYVGKPIQCWIPQEFTRGWEEYAENYCWVSNTYFAPIQNRLPPAPDREMLLIGYYQWAPIVMAIQAMAFYLPCLIWRLFMAQSGFNVRRILQMACDSNVLLPEHTMKNVRFIARYMEGYSRGRGNGGTPLHHMTTGGSRRARRPTTSLLERLRFRFSISSEVAKNKKSSQTTEDGGGTVGSAIATGIGATPDLCGTATDGHPMLEGRRRKLIDDETRQTYCSSEHSTFRATQDSSGTGYTLQCVLPLNMFLEKIYIFLWFWHCMVGLVTLSSFVMWFYRMGFPNRRVKFIRKYLKIMSVLRDTDKAASHKFVENYLRPDGVFLIRLIAINVGDLMAGDLACELWHIYRHKRLHEAEDQKYLDATGMLSDLVLPYEPGAPGGGDIPLNVAGRLMDKHPAPSAPLTGANNNNLSSSNNNNNDDSIV</sequence>
<gene>
    <name evidence="9" type="primary">inx</name>
    <name evidence="11" type="ORF">D915_000068</name>
</gene>
<keyword evidence="8 9" id="KW-0407">Ion channel</keyword>
<evidence type="ECO:0000313" key="11">
    <source>
        <dbReference type="EMBL" id="THD29074.1"/>
    </source>
</evidence>
<comment type="function">
    <text evidence="9">Structural component of the gap junctions.</text>
</comment>
<dbReference type="GO" id="GO:0005886">
    <property type="term" value="C:plasma membrane"/>
    <property type="evidence" value="ECO:0007669"/>
    <property type="project" value="UniProtKB-SubCell"/>
</dbReference>
<dbReference type="PRINTS" id="PR01262">
    <property type="entry name" value="INNEXIN"/>
</dbReference>
<evidence type="ECO:0000256" key="1">
    <source>
        <dbReference type="ARBA" id="ARBA00004651"/>
    </source>
</evidence>
<feature type="region of interest" description="Disordered" evidence="10">
    <location>
        <begin position="61"/>
        <end position="134"/>
    </location>
</feature>
<comment type="caution">
    <text evidence="9">Lacks conserved residue(s) required for the propagation of feature annotation.</text>
</comment>
<evidence type="ECO:0000256" key="7">
    <source>
        <dbReference type="ARBA" id="ARBA00023136"/>
    </source>
</evidence>
<comment type="caution">
    <text evidence="11">The sequence shown here is derived from an EMBL/GenBank/DDBJ whole genome shotgun (WGS) entry which is preliminary data.</text>
</comment>
<dbReference type="GO" id="GO:0034220">
    <property type="term" value="P:monoatomic ion transmembrane transport"/>
    <property type="evidence" value="ECO:0007669"/>
    <property type="project" value="UniProtKB-KW"/>
</dbReference>
<comment type="subcellular location">
    <subcellularLocation>
        <location evidence="1 9">Cell membrane</location>
        <topology evidence="1 9">Multi-pass membrane protein</topology>
    </subcellularLocation>
</comment>
<dbReference type="InterPro" id="IPR000990">
    <property type="entry name" value="Innexin"/>
</dbReference>
<proteinExistence type="inferred from homology"/>
<evidence type="ECO:0000256" key="9">
    <source>
        <dbReference type="RuleBase" id="RU010713"/>
    </source>
</evidence>
<evidence type="ECO:0000256" key="3">
    <source>
        <dbReference type="ARBA" id="ARBA00022475"/>
    </source>
</evidence>
<dbReference type="Pfam" id="PF00876">
    <property type="entry name" value="Innexin"/>
    <property type="match status" value="2"/>
</dbReference>
<accession>A0A4E0RS88</accession>
<evidence type="ECO:0000256" key="2">
    <source>
        <dbReference type="ARBA" id="ARBA00022448"/>
    </source>
</evidence>
<comment type="similarity">
    <text evidence="9">Belongs to the pannexin family.</text>
</comment>
<keyword evidence="7 9" id="KW-0472">Membrane</keyword>
<protein>
    <recommendedName>
        <fullName evidence="9">Innexin</fullName>
    </recommendedName>
</protein>
<organism evidence="11 12">
    <name type="scientific">Fasciola hepatica</name>
    <name type="common">Liver fluke</name>
    <dbReference type="NCBI Taxonomy" id="6192"/>
    <lineage>
        <taxon>Eukaryota</taxon>
        <taxon>Metazoa</taxon>
        <taxon>Spiralia</taxon>
        <taxon>Lophotrochozoa</taxon>
        <taxon>Platyhelminthes</taxon>
        <taxon>Trematoda</taxon>
        <taxon>Digenea</taxon>
        <taxon>Plagiorchiida</taxon>
        <taxon>Echinostomata</taxon>
        <taxon>Echinostomatoidea</taxon>
        <taxon>Fasciolidae</taxon>
        <taxon>Fasciola</taxon>
    </lineage>
</organism>
<evidence type="ECO:0000256" key="6">
    <source>
        <dbReference type="ARBA" id="ARBA00023065"/>
    </source>
</evidence>
<keyword evidence="2 9" id="KW-0813">Transport</keyword>
<feature type="transmembrane region" description="Helical" evidence="9">
    <location>
        <begin position="444"/>
        <end position="468"/>
    </location>
</feature>
<feature type="compositionally biased region" description="Gly residues" evidence="10">
    <location>
        <begin position="95"/>
        <end position="134"/>
    </location>
</feature>
<feature type="region of interest" description="Disordered" evidence="10">
    <location>
        <begin position="313"/>
        <end position="332"/>
    </location>
</feature>
<evidence type="ECO:0000313" key="12">
    <source>
        <dbReference type="Proteomes" id="UP000230066"/>
    </source>
</evidence>
<keyword evidence="12" id="KW-1185">Reference proteome</keyword>
<dbReference type="Proteomes" id="UP000230066">
    <property type="component" value="Unassembled WGS sequence"/>
</dbReference>
<keyword evidence="5 9" id="KW-1133">Transmembrane helix</keyword>
<dbReference type="AlphaFoldDB" id="A0A4E0RS88"/>